<feature type="transmembrane region" description="Helical" evidence="1">
    <location>
        <begin position="125"/>
        <end position="146"/>
    </location>
</feature>
<name>A0A4R9BUS4_9MICO</name>
<protein>
    <submittedName>
        <fullName evidence="2">Uncharacterized protein</fullName>
    </submittedName>
</protein>
<proteinExistence type="predicted"/>
<dbReference type="AlphaFoldDB" id="A0A4R9BUS4"/>
<evidence type="ECO:0000313" key="2">
    <source>
        <dbReference type="EMBL" id="TFD91124.1"/>
    </source>
</evidence>
<reference evidence="2 3" key="1">
    <citation type="submission" date="2019-03" db="EMBL/GenBank/DDBJ databases">
        <title>Genomics of glacier-inhabiting Cryobacterium strains.</title>
        <authorList>
            <person name="Liu Q."/>
            <person name="Xin Y.-H."/>
        </authorList>
    </citation>
    <scope>NUCLEOTIDE SEQUENCE [LARGE SCALE GENOMIC DNA]</scope>
    <source>
        <strain evidence="2 3">Sr59</strain>
    </source>
</reference>
<accession>A0A4R9BUS4</accession>
<gene>
    <name evidence="2" type="ORF">E3T61_09660</name>
</gene>
<evidence type="ECO:0000313" key="3">
    <source>
        <dbReference type="Proteomes" id="UP000298468"/>
    </source>
</evidence>
<comment type="caution">
    <text evidence="2">The sequence shown here is derived from an EMBL/GenBank/DDBJ whole genome shotgun (WGS) entry which is preliminary data.</text>
</comment>
<dbReference type="RefSeq" id="WP_134640643.1">
    <property type="nucleotide sequence ID" value="NZ_SOHM01000018.1"/>
</dbReference>
<keyword evidence="1" id="KW-1133">Transmembrane helix</keyword>
<feature type="transmembrane region" description="Helical" evidence="1">
    <location>
        <begin position="67"/>
        <end position="88"/>
    </location>
</feature>
<dbReference type="Proteomes" id="UP000298468">
    <property type="component" value="Unassembled WGS sequence"/>
</dbReference>
<dbReference type="EMBL" id="SOHM01000018">
    <property type="protein sequence ID" value="TFD91124.1"/>
    <property type="molecule type" value="Genomic_DNA"/>
</dbReference>
<feature type="transmembrane region" description="Helical" evidence="1">
    <location>
        <begin position="95"/>
        <end position="113"/>
    </location>
</feature>
<keyword evidence="1" id="KW-0812">Transmembrane</keyword>
<keyword evidence="3" id="KW-1185">Reference proteome</keyword>
<evidence type="ECO:0000256" key="1">
    <source>
        <dbReference type="SAM" id="Phobius"/>
    </source>
</evidence>
<sequence length="156" mass="16786">MASPPASVRPAVLGTDRGQPRRSWWLGLLIVGWFNLLSALSGGIGLLFANGLGMPLYLLDDSPFDSFIVPGLILLLIVGGTQALAVLLQHRRHPWFPAAAGVAGFGMIIWIYVEVALLPGYAFLMTLYFSTAVLQLVFLLLCLGILPAGRASDRPK</sequence>
<feature type="transmembrane region" description="Helical" evidence="1">
    <location>
        <begin position="24"/>
        <end position="47"/>
    </location>
</feature>
<dbReference type="OrthoDB" id="4481055at2"/>
<organism evidence="2 3">
    <name type="scientific">Cryobacterium lactosi</name>
    <dbReference type="NCBI Taxonomy" id="1259202"/>
    <lineage>
        <taxon>Bacteria</taxon>
        <taxon>Bacillati</taxon>
        <taxon>Actinomycetota</taxon>
        <taxon>Actinomycetes</taxon>
        <taxon>Micrococcales</taxon>
        <taxon>Microbacteriaceae</taxon>
        <taxon>Cryobacterium</taxon>
    </lineage>
</organism>
<keyword evidence="1" id="KW-0472">Membrane</keyword>